<keyword evidence="3" id="KW-1185">Reference proteome</keyword>
<name>A0A124E353_MYCCR</name>
<keyword evidence="1" id="KW-0472">Membrane</keyword>
<keyword evidence="1" id="KW-0812">Transmembrane</keyword>
<reference evidence="3" key="2">
    <citation type="submission" date="2016-02" db="EMBL/GenBank/DDBJ databases">
        <title>Draft genome sequence of five rapidly growing Mycobacterium species.</title>
        <authorList>
            <person name="Katahira K."/>
            <person name="Gotou Y."/>
            <person name="Iida K."/>
            <person name="Ogura Y."/>
            <person name="Hayashi T."/>
        </authorList>
    </citation>
    <scope>NUCLEOTIDE SEQUENCE [LARGE SCALE GENOMIC DNA]</scope>
    <source>
        <strain evidence="3">JCM15298</strain>
    </source>
</reference>
<organism evidence="2 3">
    <name type="scientific">Mycolicibacterium canariasense</name>
    <name type="common">Mycobacterium canariasense</name>
    <dbReference type="NCBI Taxonomy" id="228230"/>
    <lineage>
        <taxon>Bacteria</taxon>
        <taxon>Bacillati</taxon>
        <taxon>Actinomycetota</taxon>
        <taxon>Actinomycetes</taxon>
        <taxon>Mycobacteriales</taxon>
        <taxon>Mycobacteriaceae</taxon>
        <taxon>Mycolicibacterium</taxon>
    </lineage>
</organism>
<keyword evidence="1" id="KW-1133">Transmembrane helix</keyword>
<dbReference type="OrthoDB" id="4641899at2"/>
<proteinExistence type="predicted"/>
<feature type="transmembrane region" description="Helical" evidence="1">
    <location>
        <begin position="12"/>
        <end position="30"/>
    </location>
</feature>
<sequence>MTGIWNPEVWNSVGVVGLVVLMALLLLLSLQRGWIVLGIHHREVVGGRDREIAARDRAIDALTSRGEKLDETIAIQAKTIADKNAVEDVATKILTALHDRQAS</sequence>
<reference evidence="3" key="1">
    <citation type="journal article" date="2016" name="Genome Announc.">
        <title>Draft Genome Sequences of Five Rapidly Growing Mycobacterium Species, M. thermoresistibile, M. fortuitum subsp. acetamidolyticum, M. canariasense, M. brisbanense, and M. novocastrense.</title>
        <authorList>
            <person name="Katahira K."/>
            <person name="Ogura Y."/>
            <person name="Gotoh Y."/>
            <person name="Hayashi T."/>
        </authorList>
    </citation>
    <scope>NUCLEOTIDE SEQUENCE [LARGE SCALE GENOMIC DNA]</scope>
    <source>
        <strain evidence="3">JCM15298</strain>
    </source>
</reference>
<dbReference type="Proteomes" id="UP000069443">
    <property type="component" value="Unassembled WGS sequence"/>
</dbReference>
<gene>
    <name evidence="2" type="ORF">RMCC_5865</name>
</gene>
<evidence type="ECO:0000256" key="1">
    <source>
        <dbReference type="SAM" id="Phobius"/>
    </source>
</evidence>
<dbReference type="RefSeq" id="WP_131805429.1">
    <property type="nucleotide sequence ID" value="NZ_BCSY01000112.1"/>
</dbReference>
<accession>A0A124E353</accession>
<evidence type="ECO:0000313" key="2">
    <source>
        <dbReference type="EMBL" id="GAS98900.1"/>
    </source>
</evidence>
<dbReference type="AlphaFoldDB" id="A0A124E353"/>
<comment type="caution">
    <text evidence="2">The sequence shown here is derived from an EMBL/GenBank/DDBJ whole genome shotgun (WGS) entry which is preliminary data.</text>
</comment>
<evidence type="ECO:0000313" key="3">
    <source>
        <dbReference type="Proteomes" id="UP000069443"/>
    </source>
</evidence>
<dbReference type="EMBL" id="BCSY01000112">
    <property type="protein sequence ID" value="GAS98900.1"/>
    <property type="molecule type" value="Genomic_DNA"/>
</dbReference>
<protein>
    <submittedName>
        <fullName evidence="2">Putative membrane protein</fullName>
    </submittedName>
</protein>